<dbReference type="STRING" id="326522.BWD08_00255"/>
<dbReference type="AlphaFoldDB" id="A0A3S4XRL4"/>
<dbReference type="EMBL" id="LR134516">
    <property type="protein sequence ID" value="VEJ20384.1"/>
    <property type="molecule type" value="Genomic_DNA"/>
</dbReference>
<protein>
    <submittedName>
        <fullName evidence="2">Periplasmic protein</fullName>
    </submittedName>
</protein>
<organism evidence="2 3">
    <name type="scientific">Neisseria animaloris</name>
    <dbReference type="NCBI Taxonomy" id="326522"/>
    <lineage>
        <taxon>Bacteria</taxon>
        <taxon>Pseudomonadati</taxon>
        <taxon>Pseudomonadota</taxon>
        <taxon>Betaproteobacteria</taxon>
        <taxon>Neisseriales</taxon>
        <taxon>Neisseriaceae</taxon>
        <taxon>Neisseria</taxon>
    </lineage>
</organism>
<evidence type="ECO:0000313" key="2">
    <source>
        <dbReference type="EMBL" id="VEJ20384.1"/>
    </source>
</evidence>
<name>A0A3S4XRL4_9NEIS</name>
<feature type="compositionally biased region" description="Low complexity" evidence="1">
    <location>
        <begin position="55"/>
        <end position="83"/>
    </location>
</feature>
<dbReference type="KEGG" id="nani:NCTC12227_00088"/>
<sequence length="304" mass="33090">MKWLFAVLVALNIIVFGGMVASRVAEKQKTVVEPTVPIVGNTQHELSVPEALNKPSESPVSASDSSAPDWITSTKSSAEVASESSDDEKAVAERKAKEEQSAKEKKERAEKEKREKEAALAKEQADGKEQKDSKETATAANDSRQCTASANITLDEDDYHRIKGLLKNWPHVAARKVEKRTNGAKNSNQAQKTYRVLLPSGGDAVAQLNKLSDKGFSATIYEGDISVGITRSKSAAQVLISRLATAGFGGARIQEQEDRSNTRVDRGLSVAKMQITFVSVDDKSAKEIQSLLERYGKLNRRGCK</sequence>
<keyword evidence="3" id="KW-1185">Reference proteome</keyword>
<dbReference type="Proteomes" id="UP000268229">
    <property type="component" value="Chromosome"/>
</dbReference>
<feature type="compositionally biased region" description="Basic and acidic residues" evidence="1">
    <location>
        <begin position="87"/>
        <end position="135"/>
    </location>
</feature>
<dbReference type="RefSeq" id="WP_126303679.1">
    <property type="nucleotide sequence ID" value="NZ_LR134516.1"/>
</dbReference>
<evidence type="ECO:0000256" key="1">
    <source>
        <dbReference type="SAM" id="MobiDB-lite"/>
    </source>
</evidence>
<reference evidence="2 3" key="1">
    <citation type="submission" date="2018-12" db="EMBL/GenBank/DDBJ databases">
        <authorList>
            <consortium name="Pathogen Informatics"/>
        </authorList>
    </citation>
    <scope>NUCLEOTIDE SEQUENCE [LARGE SCALE GENOMIC DNA]</scope>
    <source>
        <strain evidence="2 3">NCTC12227</strain>
    </source>
</reference>
<feature type="region of interest" description="Disordered" evidence="1">
    <location>
        <begin position="43"/>
        <end position="144"/>
    </location>
</feature>
<evidence type="ECO:0000313" key="3">
    <source>
        <dbReference type="Proteomes" id="UP000268229"/>
    </source>
</evidence>
<proteinExistence type="predicted"/>
<gene>
    <name evidence="2" type="ORF">NCTC12227_00088</name>
</gene>
<dbReference type="OrthoDB" id="8613869at2"/>
<accession>A0A3S4XRL4</accession>